<evidence type="ECO:0000313" key="3">
    <source>
        <dbReference type="EMBL" id="KAE9358602.1"/>
    </source>
</evidence>
<proteinExistence type="predicted"/>
<dbReference type="OrthoDB" id="10270508at2759"/>
<comment type="caution">
    <text evidence="1">The sequence shown here is derived from an EMBL/GenBank/DDBJ whole genome shotgun (WGS) entry which is preliminary data.</text>
</comment>
<evidence type="ECO:0000313" key="4">
    <source>
        <dbReference type="Proteomes" id="UP000429607"/>
    </source>
</evidence>
<dbReference type="EMBL" id="QXFV01000027">
    <property type="protein sequence ID" value="KAE9051965.1"/>
    <property type="molecule type" value="Genomic_DNA"/>
</dbReference>
<evidence type="ECO:0000313" key="1">
    <source>
        <dbReference type="EMBL" id="KAE9047237.1"/>
    </source>
</evidence>
<accession>A0A6A3P266</accession>
<name>A0A6A3P266_9STRA</name>
<dbReference type="EMBL" id="QXFT01000031">
    <property type="protein sequence ID" value="KAE9358602.1"/>
    <property type="molecule type" value="Genomic_DNA"/>
</dbReference>
<dbReference type="Proteomes" id="UP000429607">
    <property type="component" value="Unassembled WGS sequence"/>
</dbReference>
<protein>
    <submittedName>
        <fullName evidence="1">Uncharacterized protein</fullName>
    </submittedName>
</protein>
<dbReference type="Proteomes" id="UP000435112">
    <property type="component" value="Unassembled WGS sequence"/>
</dbReference>
<organism evidence="1 6">
    <name type="scientific">Phytophthora rubi</name>
    <dbReference type="NCBI Taxonomy" id="129364"/>
    <lineage>
        <taxon>Eukaryota</taxon>
        <taxon>Sar</taxon>
        <taxon>Stramenopiles</taxon>
        <taxon>Oomycota</taxon>
        <taxon>Peronosporomycetes</taxon>
        <taxon>Peronosporales</taxon>
        <taxon>Peronosporaceae</taxon>
        <taxon>Phytophthora</taxon>
    </lineage>
</organism>
<evidence type="ECO:0000313" key="2">
    <source>
        <dbReference type="EMBL" id="KAE9051965.1"/>
    </source>
</evidence>
<evidence type="ECO:0000313" key="5">
    <source>
        <dbReference type="Proteomes" id="UP000434957"/>
    </source>
</evidence>
<gene>
    <name evidence="2" type="ORF">PR001_g939</name>
    <name evidence="1" type="ORF">PR002_g1136</name>
    <name evidence="3" type="ORF">PR003_g1157</name>
</gene>
<keyword evidence="5" id="KW-1185">Reference proteome</keyword>
<dbReference type="Proteomes" id="UP000434957">
    <property type="component" value="Unassembled WGS sequence"/>
</dbReference>
<reference evidence="4 6" key="1">
    <citation type="submission" date="2018-09" db="EMBL/GenBank/DDBJ databases">
        <title>Genomic investigation of the strawberry pathogen Phytophthora fragariae indicates pathogenicity is determined by transcriptional variation in three key races.</title>
        <authorList>
            <person name="Adams T.M."/>
            <person name="Armitage A.D."/>
            <person name="Sobczyk M.K."/>
            <person name="Bates H.J."/>
            <person name="Dunwell J.M."/>
            <person name="Nellist C.F."/>
            <person name="Harrison R.J."/>
        </authorList>
    </citation>
    <scope>NUCLEOTIDE SEQUENCE [LARGE SCALE GENOMIC DNA]</scope>
    <source>
        <strain evidence="2 4">SCRP249</strain>
        <strain evidence="1 6">SCRP324</strain>
        <strain evidence="3 5">SCRP333</strain>
    </source>
</reference>
<dbReference type="AlphaFoldDB" id="A0A6A3P266"/>
<sequence>MAALLPIGVVSTCEARVAALRGRQPGLREGDVALDTKGFDVITTVTHGSCCTYNIPKNRNP</sequence>
<dbReference type="EMBL" id="QXFU01000032">
    <property type="protein sequence ID" value="KAE9047237.1"/>
    <property type="molecule type" value="Genomic_DNA"/>
</dbReference>
<evidence type="ECO:0000313" key="6">
    <source>
        <dbReference type="Proteomes" id="UP000435112"/>
    </source>
</evidence>